<dbReference type="PROSITE" id="PS51343">
    <property type="entry name" value="PII_GLNB_DOM"/>
    <property type="match status" value="1"/>
</dbReference>
<dbReference type="Pfam" id="PF00543">
    <property type="entry name" value="P-II"/>
    <property type="match status" value="1"/>
</dbReference>
<keyword evidence="3" id="KW-1185">Reference proteome</keyword>
<dbReference type="RefSeq" id="WP_284378896.1">
    <property type="nucleotide sequence ID" value="NZ_BSNM01000003.1"/>
</dbReference>
<reference evidence="2" key="2">
    <citation type="submission" date="2023-01" db="EMBL/GenBank/DDBJ databases">
        <title>Draft genome sequence of Litoribrevibacter albus strain NBRC 110071.</title>
        <authorList>
            <person name="Sun Q."/>
            <person name="Mori K."/>
        </authorList>
    </citation>
    <scope>NUCLEOTIDE SEQUENCE</scope>
    <source>
        <strain evidence="2">NBRC 110071</strain>
    </source>
</reference>
<evidence type="ECO:0000313" key="3">
    <source>
        <dbReference type="Proteomes" id="UP001161389"/>
    </source>
</evidence>
<dbReference type="GO" id="GO:0030234">
    <property type="term" value="F:enzyme regulator activity"/>
    <property type="evidence" value="ECO:0007669"/>
    <property type="project" value="InterPro"/>
</dbReference>
<dbReference type="Gene3D" id="3.30.70.120">
    <property type="match status" value="1"/>
</dbReference>
<evidence type="ECO:0008006" key="4">
    <source>
        <dbReference type="Google" id="ProtNLM"/>
    </source>
</evidence>
<sequence length="125" mass="14026">MSLKKVTAIFDELRLHDVETALLDLGVAGYTVYPVKGRGKYYDHFNEGRLVPHLQMDLYTNTENAETIAKLIMNTAHVNADSEGLVCISPVDELYWIHGLRPSSEQDFDLKGSSTRNDVVSPDEN</sequence>
<dbReference type="EMBL" id="BSNM01000003">
    <property type="protein sequence ID" value="GLQ30257.1"/>
    <property type="molecule type" value="Genomic_DNA"/>
</dbReference>
<organism evidence="2 3">
    <name type="scientific">Litoribrevibacter albus</name>
    <dbReference type="NCBI Taxonomy" id="1473156"/>
    <lineage>
        <taxon>Bacteria</taxon>
        <taxon>Pseudomonadati</taxon>
        <taxon>Pseudomonadota</taxon>
        <taxon>Gammaproteobacteria</taxon>
        <taxon>Oceanospirillales</taxon>
        <taxon>Oceanospirillaceae</taxon>
        <taxon>Litoribrevibacter</taxon>
    </lineage>
</organism>
<dbReference type="SMART" id="SM00938">
    <property type="entry name" value="P-II"/>
    <property type="match status" value="1"/>
</dbReference>
<dbReference type="InterPro" id="IPR011322">
    <property type="entry name" value="N-reg_PII-like_a/b"/>
</dbReference>
<dbReference type="Proteomes" id="UP001161389">
    <property type="component" value="Unassembled WGS sequence"/>
</dbReference>
<reference evidence="2" key="1">
    <citation type="journal article" date="2014" name="Int. J. Syst. Evol. Microbiol.">
        <title>Complete genome sequence of Corynebacterium casei LMG S-19264T (=DSM 44701T), isolated from a smear-ripened cheese.</title>
        <authorList>
            <consortium name="US DOE Joint Genome Institute (JGI-PGF)"/>
            <person name="Walter F."/>
            <person name="Albersmeier A."/>
            <person name="Kalinowski J."/>
            <person name="Ruckert C."/>
        </authorList>
    </citation>
    <scope>NUCLEOTIDE SEQUENCE</scope>
    <source>
        <strain evidence="2">NBRC 110071</strain>
    </source>
</reference>
<protein>
    <recommendedName>
        <fullName evidence="4">Nitrogen regulatory protein P-II</fullName>
    </recommendedName>
</protein>
<dbReference type="InterPro" id="IPR015867">
    <property type="entry name" value="N-reg_PII/ATP_PRibTrfase_C"/>
</dbReference>
<comment type="caution">
    <text evidence="2">The sequence shown here is derived from an EMBL/GenBank/DDBJ whole genome shotgun (WGS) entry which is preliminary data.</text>
</comment>
<dbReference type="GO" id="GO:0006808">
    <property type="term" value="P:regulation of nitrogen utilization"/>
    <property type="evidence" value="ECO:0007669"/>
    <property type="project" value="InterPro"/>
</dbReference>
<proteinExistence type="predicted"/>
<feature type="region of interest" description="Disordered" evidence="1">
    <location>
        <begin position="104"/>
        <end position="125"/>
    </location>
</feature>
<evidence type="ECO:0000256" key="1">
    <source>
        <dbReference type="SAM" id="MobiDB-lite"/>
    </source>
</evidence>
<name>A0AA37S8Y0_9GAMM</name>
<gene>
    <name evidence="2" type="ORF">GCM10007876_07350</name>
</gene>
<dbReference type="InterPro" id="IPR002187">
    <property type="entry name" value="N-reg_PII"/>
</dbReference>
<accession>A0AA37S8Y0</accession>
<dbReference type="SUPFAM" id="SSF54913">
    <property type="entry name" value="GlnB-like"/>
    <property type="match status" value="1"/>
</dbReference>
<dbReference type="AlphaFoldDB" id="A0AA37S8Y0"/>
<evidence type="ECO:0000313" key="2">
    <source>
        <dbReference type="EMBL" id="GLQ30257.1"/>
    </source>
</evidence>
<dbReference type="PRINTS" id="PR00340">
    <property type="entry name" value="PIIGLNB"/>
</dbReference>